<feature type="region of interest" description="Disordered" evidence="1">
    <location>
        <begin position="80"/>
        <end position="147"/>
    </location>
</feature>
<evidence type="ECO:0000313" key="4">
    <source>
        <dbReference type="EMBL" id="KAJ1970456.1"/>
    </source>
</evidence>
<name>A0A9W8E5J1_9FUNG</name>
<dbReference type="Proteomes" id="UP001151582">
    <property type="component" value="Unassembled WGS sequence"/>
</dbReference>
<organism evidence="4 5">
    <name type="scientific">Dimargaris verticillata</name>
    <dbReference type="NCBI Taxonomy" id="2761393"/>
    <lineage>
        <taxon>Eukaryota</taxon>
        <taxon>Fungi</taxon>
        <taxon>Fungi incertae sedis</taxon>
        <taxon>Zoopagomycota</taxon>
        <taxon>Kickxellomycotina</taxon>
        <taxon>Dimargaritomycetes</taxon>
        <taxon>Dimargaritales</taxon>
        <taxon>Dimargaritaceae</taxon>
        <taxon>Dimargaris</taxon>
    </lineage>
</organism>
<feature type="domain" description="Carbohydrate-binding module family 19" evidence="3">
    <location>
        <begin position="16"/>
        <end position="69"/>
    </location>
</feature>
<proteinExistence type="predicted"/>
<reference evidence="4" key="1">
    <citation type="submission" date="2022-07" db="EMBL/GenBank/DDBJ databases">
        <title>Phylogenomic reconstructions and comparative analyses of Kickxellomycotina fungi.</title>
        <authorList>
            <person name="Reynolds N.K."/>
            <person name="Stajich J.E."/>
            <person name="Barry K."/>
            <person name="Grigoriev I.V."/>
            <person name="Crous P."/>
            <person name="Smith M.E."/>
        </authorList>
    </citation>
    <scope>NUCLEOTIDE SEQUENCE</scope>
    <source>
        <strain evidence="4">RSA 567</strain>
    </source>
</reference>
<dbReference type="AlphaFoldDB" id="A0A9W8E5J1"/>
<sequence length="165" mass="16447">MQISLKNLVLAAALAAVPAALAADTGNQVNAGGDCNEPAVFKCVSDGSAVAICSNSKWVSFTCPPGTVCRDNFCQWPAQASDSASDEAETSAAPAAESITTSAVLKNQESTVSAEPTSESVSSSMSSEAPEDTSSSSEEGGSGELGSLTCNAFSKAVQAAGYPAP</sequence>
<feature type="chain" id="PRO_5040982489" description="Carbohydrate-binding module family 19 domain-containing protein" evidence="2">
    <location>
        <begin position="23"/>
        <end position="165"/>
    </location>
</feature>
<keyword evidence="2" id="KW-0732">Signal</keyword>
<feature type="non-terminal residue" evidence="4">
    <location>
        <position position="165"/>
    </location>
</feature>
<evidence type="ECO:0000256" key="2">
    <source>
        <dbReference type="SAM" id="SignalP"/>
    </source>
</evidence>
<evidence type="ECO:0000313" key="5">
    <source>
        <dbReference type="Proteomes" id="UP001151582"/>
    </source>
</evidence>
<feature type="signal peptide" evidence="2">
    <location>
        <begin position="1"/>
        <end position="22"/>
    </location>
</feature>
<evidence type="ECO:0000259" key="3">
    <source>
        <dbReference type="Pfam" id="PF03427"/>
    </source>
</evidence>
<accession>A0A9W8E5J1</accession>
<feature type="compositionally biased region" description="Low complexity" evidence="1">
    <location>
        <begin position="90"/>
        <end position="139"/>
    </location>
</feature>
<gene>
    <name evidence="4" type="ORF">H4R34_006052</name>
</gene>
<dbReference type="GO" id="GO:0008061">
    <property type="term" value="F:chitin binding"/>
    <property type="evidence" value="ECO:0007669"/>
    <property type="project" value="InterPro"/>
</dbReference>
<dbReference type="GO" id="GO:0006032">
    <property type="term" value="P:chitin catabolic process"/>
    <property type="evidence" value="ECO:0007669"/>
    <property type="project" value="InterPro"/>
</dbReference>
<comment type="caution">
    <text evidence="4">The sequence shown here is derived from an EMBL/GenBank/DDBJ whole genome shotgun (WGS) entry which is preliminary data.</text>
</comment>
<keyword evidence="5" id="KW-1185">Reference proteome</keyword>
<dbReference type="EMBL" id="JANBQB010001763">
    <property type="protein sequence ID" value="KAJ1970456.1"/>
    <property type="molecule type" value="Genomic_DNA"/>
</dbReference>
<dbReference type="Pfam" id="PF03427">
    <property type="entry name" value="CBM_19"/>
    <property type="match status" value="1"/>
</dbReference>
<evidence type="ECO:0000256" key="1">
    <source>
        <dbReference type="SAM" id="MobiDB-lite"/>
    </source>
</evidence>
<dbReference type="InterPro" id="IPR005089">
    <property type="entry name" value="CBM19"/>
</dbReference>
<protein>
    <recommendedName>
        <fullName evidence="3">Carbohydrate-binding module family 19 domain-containing protein</fullName>
    </recommendedName>
</protein>